<keyword evidence="2" id="KW-1185">Reference proteome</keyword>
<name>A0A564YZL4_HYMDI</name>
<evidence type="ECO:0000313" key="2">
    <source>
        <dbReference type="Proteomes" id="UP000321570"/>
    </source>
</evidence>
<proteinExistence type="predicted"/>
<dbReference type="EMBL" id="CABIJS010000521">
    <property type="protein sequence ID" value="VUZ52682.1"/>
    <property type="molecule type" value="Genomic_DNA"/>
</dbReference>
<dbReference type="AlphaFoldDB" id="A0A564YZL4"/>
<protein>
    <submittedName>
        <fullName evidence="1">Uncharacterized protein</fullName>
    </submittedName>
</protein>
<reference evidence="1 2" key="1">
    <citation type="submission" date="2019-07" db="EMBL/GenBank/DDBJ databases">
        <authorList>
            <person name="Jastrzebski P J."/>
            <person name="Paukszto L."/>
            <person name="Jastrzebski P J."/>
        </authorList>
    </citation>
    <scope>NUCLEOTIDE SEQUENCE [LARGE SCALE GENOMIC DNA]</scope>
    <source>
        <strain evidence="1 2">WMS-il1</strain>
    </source>
</reference>
<sequence length="227" mass="26195">MRIERAGYECGKDQRNLPMDGERLDLRGKDIDKRNFSDTYNKQVFENCSNPGENGNAVNILYRCSFKDPYNTPSPKTTDLSEMNLWSPLIPSDPLNRSFPGFPSTAATSMPYRRPRPSTKQILPRISRDTTKRFASREEGETFTLLINEFAWSTGTPSFQRNRPVYFTEYDSRKGVARKELGAVRQTLQDCSNREKCQRDAFNDYTSATFRSSFLFSMILFPLMLLN</sequence>
<accession>A0A564YZL4</accession>
<gene>
    <name evidence="1" type="ORF">WMSIL1_LOCUS11178</name>
</gene>
<organism evidence="1 2">
    <name type="scientific">Hymenolepis diminuta</name>
    <name type="common">Rat tapeworm</name>
    <dbReference type="NCBI Taxonomy" id="6216"/>
    <lineage>
        <taxon>Eukaryota</taxon>
        <taxon>Metazoa</taxon>
        <taxon>Spiralia</taxon>
        <taxon>Lophotrochozoa</taxon>
        <taxon>Platyhelminthes</taxon>
        <taxon>Cestoda</taxon>
        <taxon>Eucestoda</taxon>
        <taxon>Cyclophyllidea</taxon>
        <taxon>Hymenolepididae</taxon>
        <taxon>Hymenolepis</taxon>
    </lineage>
</organism>
<dbReference type="Proteomes" id="UP000321570">
    <property type="component" value="Unassembled WGS sequence"/>
</dbReference>
<evidence type="ECO:0000313" key="1">
    <source>
        <dbReference type="EMBL" id="VUZ52682.1"/>
    </source>
</evidence>